<dbReference type="SUPFAM" id="SSF57180">
    <property type="entry name" value="Cellulose-binding domain"/>
    <property type="match status" value="1"/>
</dbReference>
<evidence type="ECO:0000259" key="3">
    <source>
        <dbReference type="PROSITE" id="PS51164"/>
    </source>
</evidence>
<dbReference type="GO" id="GO:0005975">
    <property type="term" value="P:carbohydrate metabolic process"/>
    <property type="evidence" value="ECO:0007669"/>
    <property type="project" value="InterPro"/>
</dbReference>
<organism evidence="4 5">
    <name type="scientific">Paramarasmius palmivorus</name>
    <dbReference type="NCBI Taxonomy" id="297713"/>
    <lineage>
        <taxon>Eukaryota</taxon>
        <taxon>Fungi</taxon>
        <taxon>Dikarya</taxon>
        <taxon>Basidiomycota</taxon>
        <taxon>Agaricomycotina</taxon>
        <taxon>Agaricomycetes</taxon>
        <taxon>Agaricomycetidae</taxon>
        <taxon>Agaricales</taxon>
        <taxon>Marasmiineae</taxon>
        <taxon>Marasmiaceae</taxon>
        <taxon>Paramarasmius</taxon>
    </lineage>
</organism>
<evidence type="ECO:0000256" key="2">
    <source>
        <dbReference type="SAM" id="SignalP"/>
    </source>
</evidence>
<evidence type="ECO:0000313" key="4">
    <source>
        <dbReference type="EMBL" id="KAK7032146.1"/>
    </source>
</evidence>
<dbReference type="InterPro" id="IPR035971">
    <property type="entry name" value="CBD_sf"/>
</dbReference>
<accession>A0AAW0C125</accession>
<dbReference type="InterPro" id="IPR000254">
    <property type="entry name" value="CBD"/>
</dbReference>
<evidence type="ECO:0000313" key="5">
    <source>
        <dbReference type="Proteomes" id="UP001383192"/>
    </source>
</evidence>
<dbReference type="GO" id="GO:0016788">
    <property type="term" value="F:hydrolase activity, acting on ester bonds"/>
    <property type="evidence" value="ECO:0007669"/>
    <property type="project" value="InterPro"/>
</dbReference>
<dbReference type="GO" id="GO:0005576">
    <property type="term" value="C:extracellular region"/>
    <property type="evidence" value="ECO:0007669"/>
    <property type="project" value="InterPro"/>
</dbReference>
<name>A0AAW0C125_9AGAR</name>
<dbReference type="InterPro" id="IPR036514">
    <property type="entry name" value="SGNH_hydro_sf"/>
</dbReference>
<proteinExistence type="predicted"/>
<keyword evidence="5" id="KW-1185">Reference proteome</keyword>
<feature type="signal peptide" evidence="2">
    <location>
        <begin position="1"/>
        <end position="18"/>
    </location>
</feature>
<feature type="domain" description="CBM1" evidence="3">
    <location>
        <begin position="18"/>
        <end position="54"/>
    </location>
</feature>
<dbReference type="Proteomes" id="UP001383192">
    <property type="component" value="Unassembled WGS sequence"/>
</dbReference>
<gene>
    <name evidence="4" type="ORF">VNI00_013320</name>
</gene>
<dbReference type="InterPro" id="IPR001087">
    <property type="entry name" value="GDSL"/>
</dbReference>
<dbReference type="GO" id="GO:0030248">
    <property type="term" value="F:cellulose binding"/>
    <property type="evidence" value="ECO:0007669"/>
    <property type="project" value="InterPro"/>
</dbReference>
<dbReference type="SMART" id="SM00236">
    <property type="entry name" value="fCBD"/>
    <property type="match status" value="1"/>
</dbReference>
<sequence>MIAPILLAVVGIAASVSAQSPAWGQCGGIGWTGSTTCVSGSTCVKQNDYYSQCIPGSSAPPTTTNAPPPTATAGTANYWFSFGDSYTDTGFQWTGTPPSDRNPLGNPAYPGRATTGGENWIALDTAKFNKSLIYTYNYAWGGATIDANLVQPWNPSIKSMTDQVNQFLSALGNKPSSAPWASSNAMFSFWIGINDIGGSYGNGGDRGAFSDRMIDAYFALVEKLELGQSASNRALQDSVITGYNSRLSARISTFKANHAGAIVISQANTYLYDSYAAFTKILNSPTSYGFKDATSVGTASNIFWG</sequence>
<dbReference type="Pfam" id="PF00657">
    <property type="entry name" value="Lipase_GDSL"/>
    <property type="match status" value="1"/>
</dbReference>
<evidence type="ECO:0000256" key="1">
    <source>
        <dbReference type="ARBA" id="ARBA00022729"/>
    </source>
</evidence>
<dbReference type="CDD" id="cd01846">
    <property type="entry name" value="fatty_acyltransferase_like"/>
    <property type="match status" value="1"/>
</dbReference>
<dbReference type="Pfam" id="PF00734">
    <property type="entry name" value="CBM_1"/>
    <property type="match status" value="1"/>
</dbReference>
<protein>
    <recommendedName>
        <fullName evidence="3">CBM1 domain-containing protein</fullName>
    </recommendedName>
</protein>
<dbReference type="PROSITE" id="PS51164">
    <property type="entry name" value="CBM1_2"/>
    <property type="match status" value="1"/>
</dbReference>
<dbReference type="SUPFAM" id="SSF52266">
    <property type="entry name" value="SGNH hydrolase"/>
    <property type="match status" value="1"/>
</dbReference>
<comment type="caution">
    <text evidence="4">The sequence shown here is derived from an EMBL/GenBank/DDBJ whole genome shotgun (WGS) entry which is preliminary data.</text>
</comment>
<feature type="chain" id="PRO_5043889139" description="CBM1 domain-containing protein" evidence="2">
    <location>
        <begin position="19"/>
        <end position="305"/>
    </location>
</feature>
<dbReference type="Gene3D" id="3.40.50.1110">
    <property type="entry name" value="SGNH hydrolase"/>
    <property type="match status" value="1"/>
</dbReference>
<keyword evidence="1 2" id="KW-0732">Signal</keyword>
<reference evidence="4 5" key="1">
    <citation type="submission" date="2024-01" db="EMBL/GenBank/DDBJ databases">
        <title>A draft genome for a cacao thread blight-causing isolate of Paramarasmius palmivorus.</title>
        <authorList>
            <person name="Baruah I.K."/>
            <person name="Bukari Y."/>
            <person name="Amoako-Attah I."/>
            <person name="Meinhardt L.W."/>
            <person name="Bailey B.A."/>
            <person name="Cohen S.P."/>
        </authorList>
    </citation>
    <scope>NUCLEOTIDE SEQUENCE [LARGE SCALE GENOMIC DNA]</scope>
    <source>
        <strain evidence="4 5">GH-12</strain>
    </source>
</reference>
<dbReference type="AlphaFoldDB" id="A0AAW0C125"/>
<dbReference type="EMBL" id="JAYKXP010000067">
    <property type="protein sequence ID" value="KAK7032146.1"/>
    <property type="molecule type" value="Genomic_DNA"/>
</dbReference>
<dbReference type="PROSITE" id="PS00562">
    <property type="entry name" value="CBM1_1"/>
    <property type="match status" value="1"/>
</dbReference>